<proteinExistence type="predicted"/>
<accession>A0A7C9IK86</accession>
<reference evidence="1 2" key="1">
    <citation type="submission" date="2020-01" db="EMBL/GenBank/DDBJ databases">
        <title>Genome sequence of Desulfovibrio aerotolerans DSM 16695(T).</title>
        <authorList>
            <person name="Karnachuk O."/>
            <person name="Avakyan M."/>
            <person name="Mardanov A."/>
            <person name="Kadnikov V."/>
            <person name="Ravin N."/>
        </authorList>
    </citation>
    <scope>NUCLEOTIDE SEQUENCE [LARGE SCALE GENOMIC DNA]</scope>
    <source>
        <strain evidence="1 2">DSM 16695</strain>
    </source>
</reference>
<name>A0A7C9IK86_9BACT</name>
<dbReference type="RefSeq" id="WP_160959619.1">
    <property type="nucleotide sequence ID" value="NZ_WVUD01000007.1"/>
</dbReference>
<sequence length="63" mass="6808">MSAPRITLTPLVGSAINEMILELMALSGDRRRAEMAHSLESGRSPQSEIMITALRGVIVRTTA</sequence>
<comment type="caution">
    <text evidence="1">The sequence shown here is derived from an EMBL/GenBank/DDBJ whole genome shotgun (WGS) entry which is preliminary data.</text>
</comment>
<gene>
    <name evidence="1" type="ORF">GTA51_06370</name>
</gene>
<protein>
    <submittedName>
        <fullName evidence="1">Uncharacterized protein</fullName>
    </submittedName>
</protein>
<dbReference type="AlphaFoldDB" id="A0A7C9IK86"/>
<evidence type="ECO:0000313" key="1">
    <source>
        <dbReference type="EMBL" id="MYL82761.1"/>
    </source>
</evidence>
<organism evidence="1 2">
    <name type="scientific">Solidesulfovibrio aerotolerans</name>
    <dbReference type="NCBI Taxonomy" id="295255"/>
    <lineage>
        <taxon>Bacteria</taxon>
        <taxon>Pseudomonadati</taxon>
        <taxon>Thermodesulfobacteriota</taxon>
        <taxon>Desulfovibrionia</taxon>
        <taxon>Desulfovibrionales</taxon>
        <taxon>Desulfovibrionaceae</taxon>
        <taxon>Solidesulfovibrio</taxon>
    </lineage>
</organism>
<evidence type="ECO:0000313" key="2">
    <source>
        <dbReference type="Proteomes" id="UP000482487"/>
    </source>
</evidence>
<dbReference type="Proteomes" id="UP000482487">
    <property type="component" value="Unassembled WGS sequence"/>
</dbReference>
<dbReference type="EMBL" id="WVUD01000007">
    <property type="protein sequence ID" value="MYL82761.1"/>
    <property type="molecule type" value="Genomic_DNA"/>
</dbReference>
<keyword evidence="2" id="KW-1185">Reference proteome</keyword>
<dbReference type="OrthoDB" id="5459836at2"/>